<evidence type="ECO:0000313" key="5">
    <source>
        <dbReference type="EMBL" id="CAB4218721.1"/>
    </source>
</evidence>
<sequence length="77" mass="8904">MKAGYCDVTRMADLTSQLKNHGLELYNYQGRWKVASPGMDYFTCDPVFVAATKREVQVWIYGYEVGIKVNEKEEECE</sequence>
<reference evidence="1" key="1">
    <citation type="submission" date="2020-04" db="EMBL/GenBank/DDBJ databases">
        <authorList>
            <person name="Chiriac C."/>
            <person name="Salcher M."/>
            <person name="Ghai R."/>
            <person name="Kavagutti S V."/>
        </authorList>
    </citation>
    <scope>NUCLEOTIDE SEQUENCE</scope>
</reference>
<organism evidence="1">
    <name type="scientific">uncultured Caudovirales phage</name>
    <dbReference type="NCBI Taxonomy" id="2100421"/>
    <lineage>
        <taxon>Viruses</taxon>
        <taxon>Duplodnaviria</taxon>
        <taxon>Heunggongvirae</taxon>
        <taxon>Uroviricota</taxon>
        <taxon>Caudoviricetes</taxon>
        <taxon>Peduoviridae</taxon>
        <taxon>Maltschvirus</taxon>
        <taxon>Maltschvirus maltsch</taxon>
    </lineage>
</organism>
<evidence type="ECO:0000313" key="3">
    <source>
        <dbReference type="EMBL" id="CAB4199889.1"/>
    </source>
</evidence>
<proteinExistence type="predicted"/>
<evidence type="ECO:0000313" key="6">
    <source>
        <dbReference type="EMBL" id="CAB5228334.1"/>
    </source>
</evidence>
<gene>
    <name evidence="2" type="ORF">UFOVP1093_18</name>
    <name evidence="3" type="ORF">UFOVP1340_17</name>
    <name evidence="4" type="ORF">UFOVP1448_6</name>
    <name evidence="6" type="ORF">UFOVP1538_29</name>
    <name evidence="5" type="ORF">UFOVP1600_32</name>
    <name evidence="1" type="ORF">UFOVP569_33</name>
</gene>
<accession>A0A6J5MZP5</accession>
<dbReference type="EMBL" id="LR797473">
    <property type="protein sequence ID" value="CAB4218721.1"/>
    <property type="molecule type" value="Genomic_DNA"/>
</dbReference>
<evidence type="ECO:0000313" key="4">
    <source>
        <dbReference type="EMBL" id="CAB4213377.1"/>
    </source>
</evidence>
<dbReference type="EMBL" id="LR798387">
    <property type="protein sequence ID" value="CAB5228334.1"/>
    <property type="molecule type" value="Genomic_DNA"/>
</dbReference>
<dbReference type="EMBL" id="LR797396">
    <property type="protein sequence ID" value="CAB4213377.1"/>
    <property type="molecule type" value="Genomic_DNA"/>
</dbReference>
<evidence type="ECO:0000313" key="2">
    <source>
        <dbReference type="EMBL" id="CAB4182796.1"/>
    </source>
</evidence>
<dbReference type="EMBL" id="LR796542">
    <property type="protein sequence ID" value="CAB4150453.1"/>
    <property type="molecule type" value="Genomic_DNA"/>
</dbReference>
<dbReference type="EMBL" id="LR797031">
    <property type="protein sequence ID" value="CAB4182796.1"/>
    <property type="molecule type" value="Genomic_DNA"/>
</dbReference>
<name>A0A6J5MZP5_9CAUD</name>
<protein>
    <submittedName>
        <fullName evidence="1">Uncharacterized protein</fullName>
    </submittedName>
</protein>
<dbReference type="EMBL" id="LR797290">
    <property type="protein sequence ID" value="CAB4199889.1"/>
    <property type="molecule type" value="Genomic_DNA"/>
</dbReference>
<evidence type="ECO:0000313" key="1">
    <source>
        <dbReference type="EMBL" id="CAB4150453.1"/>
    </source>
</evidence>